<evidence type="ECO:0000256" key="5">
    <source>
        <dbReference type="ARBA" id="ARBA00048791"/>
    </source>
</evidence>
<keyword evidence="11" id="KW-1185">Reference proteome</keyword>
<evidence type="ECO:0000256" key="7">
    <source>
        <dbReference type="HAMAP-Rule" id="MF_00114"/>
    </source>
</evidence>
<dbReference type="GO" id="GO:0005737">
    <property type="term" value="C:cytoplasm"/>
    <property type="evidence" value="ECO:0007669"/>
    <property type="project" value="UniProtKB-SubCell"/>
</dbReference>
<reference evidence="8 11" key="1">
    <citation type="submission" date="2021-06" db="EMBL/GenBank/DDBJ databases">
        <title>Collection of gut derived symbiotic bacterial strains cultured from healthy donors.</title>
        <authorList>
            <person name="Lin H."/>
            <person name="Littmann E."/>
            <person name="Pamer E.G."/>
        </authorList>
    </citation>
    <scope>NUCLEOTIDE SEQUENCE</scope>
    <source>
        <strain evidence="9 11">MSK.21.70</strain>
        <strain evidence="8">MSK.21.82</strain>
    </source>
</reference>
<protein>
    <recommendedName>
        <fullName evidence="7">Deoxyribose-phosphate aldolase</fullName>
        <shortName evidence="7">DERA</shortName>
        <ecNumber evidence="7">4.1.2.4</ecNumber>
    </recommendedName>
    <alternativeName>
        <fullName evidence="7">2-deoxy-D-ribose 5-phosphate aldolase</fullName>
    </alternativeName>
    <alternativeName>
        <fullName evidence="7">Phosphodeoxyriboaldolase</fullName>
        <shortName evidence="7">Deoxyriboaldolase</shortName>
    </alternativeName>
</protein>
<dbReference type="EMBL" id="JAHOEF010000026">
    <property type="protein sequence ID" value="MBV3382674.1"/>
    <property type="molecule type" value="Genomic_DNA"/>
</dbReference>
<dbReference type="Pfam" id="PF01791">
    <property type="entry name" value="DeoC"/>
    <property type="match status" value="1"/>
</dbReference>
<evidence type="ECO:0000256" key="1">
    <source>
        <dbReference type="ARBA" id="ARBA00010936"/>
    </source>
</evidence>
<dbReference type="EMBL" id="JAHOEL010000027">
    <property type="protein sequence ID" value="MBV3392744.1"/>
    <property type="molecule type" value="Genomic_DNA"/>
</dbReference>
<comment type="pathway">
    <text evidence="7">Carbohydrate degradation; 2-deoxy-D-ribose 1-phosphate degradation; D-glyceraldehyde 3-phosphate and acetaldehyde from 2-deoxy-alpha-D-ribose 1-phosphate: step 2/2.</text>
</comment>
<gene>
    <name evidence="7 8" type="primary">deoC</name>
    <name evidence="8" type="ORF">KSV97_05450</name>
    <name evidence="9" type="ORF">KSW06_05665</name>
</gene>
<dbReference type="PANTHER" id="PTHR10889:SF1">
    <property type="entry name" value="DEOXYRIBOSE-PHOSPHATE ALDOLASE"/>
    <property type="match status" value="1"/>
</dbReference>
<dbReference type="GO" id="GO:0016052">
    <property type="term" value="P:carbohydrate catabolic process"/>
    <property type="evidence" value="ECO:0007669"/>
    <property type="project" value="TreeGrafter"/>
</dbReference>
<dbReference type="InterPro" id="IPR013785">
    <property type="entry name" value="Aldolase_TIM"/>
</dbReference>
<dbReference type="Gene3D" id="3.20.20.70">
    <property type="entry name" value="Aldolase class I"/>
    <property type="match status" value="1"/>
</dbReference>
<feature type="active site" description="Proton donor/acceptor" evidence="7">
    <location>
        <position position="182"/>
    </location>
</feature>
<evidence type="ECO:0000313" key="9">
    <source>
        <dbReference type="EMBL" id="MBV3392744.1"/>
    </source>
</evidence>
<feature type="active site" description="Schiff-base intermediate with acetaldehyde" evidence="7">
    <location>
        <position position="153"/>
    </location>
</feature>
<dbReference type="GeneID" id="301323204"/>
<comment type="similarity">
    <text evidence="1 7">Belongs to the DeoC/FbaB aldolase family. DeoC type 1 subfamily.</text>
</comment>
<dbReference type="AlphaFoldDB" id="A0AAW4MXW9"/>
<dbReference type="SMART" id="SM01133">
    <property type="entry name" value="DeoC"/>
    <property type="match status" value="1"/>
</dbReference>
<name>A0AAW4MXW9_9FIRM</name>
<dbReference type="EC" id="4.1.2.4" evidence="7"/>
<dbReference type="NCBIfam" id="TIGR00126">
    <property type="entry name" value="deoC"/>
    <property type="match status" value="1"/>
</dbReference>
<comment type="caution">
    <text evidence="8">The sequence shown here is derived from an EMBL/GenBank/DDBJ whole genome shotgun (WGS) entry which is preliminary data.</text>
</comment>
<dbReference type="InterPro" id="IPR028581">
    <property type="entry name" value="DeoC_typeI"/>
</dbReference>
<dbReference type="GO" id="GO:0006018">
    <property type="term" value="P:2-deoxyribose 1-phosphate catabolic process"/>
    <property type="evidence" value="ECO:0007669"/>
    <property type="project" value="UniProtKB-UniRule"/>
</dbReference>
<dbReference type="FunFam" id="3.20.20.70:FF:000044">
    <property type="entry name" value="Deoxyribose-phosphate aldolase"/>
    <property type="match status" value="1"/>
</dbReference>
<evidence type="ECO:0000313" key="10">
    <source>
        <dbReference type="Proteomes" id="UP001196408"/>
    </source>
</evidence>
<evidence type="ECO:0000256" key="2">
    <source>
        <dbReference type="ARBA" id="ARBA00022490"/>
    </source>
</evidence>
<feature type="active site" description="Proton donor/acceptor" evidence="7">
    <location>
        <position position="91"/>
    </location>
</feature>
<dbReference type="GO" id="GO:0009264">
    <property type="term" value="P:deoxyribonucleotide catabolic process"/>
    <property type="evidence" value="ECO:0007669"/>
    <property type="project" value="UniProtKB-UniRule"/>
</dbReference>
<comment type="function">
    <text evidence="6 7">Catalyzes a reversible aldol reaction between acetaldehyde and D-glyceraldehyde 3-phosphate to generate 2-deoxy-D-ribose 5-phosphate.</text>
</comment>
<keyword evidence="3 7" id="KW-0456">Lyase</keyword>
<proteinExistence type="inferred from homology"/>
<dbReference type="InterPro" id="IPR002915">
    <property type="entry name" value="DeoC/FbaB/LacD_aldolase"/>
</dbReference>
<organism evidence="8 10">
    <name type="scientific">Catenibacterium mitsuokai</name>
    <dbReference type="NCBI Taxonomy" id="100886"/>
    <lineage>
        <taxon>Bacteria</taxon>
        <taxon>Bacillati</taxon>
        <taxon>Bacillota</taxon>
        <taxon>Erysipelotrichia</taxon>
        <taxon>Erysipelotrichales</taxon>
        <taxon>Coprobacillaceae</taxon>
        <taxon>Catenibacterium</taxon>
    </lineage>
</organism>
<keyword evidence="4 7" id="KW-0704">Schiff base</keyword>
<dbReference type="PANTHER" id="PTHR10889">
    <property type="entry name" value="DEOXYRIBOSE-PHOSPHATE ALDOLASE"/>
    <property type="match status" value="1"/>
</dbReference>
<comment type="subcellular location">
    <subcellularLocation>
        <location evidence="7">Cytoplasm</location>
    </subcellularLocation>
</comment>
<dbReference type="PIRSF" id="PIRSF001357">
    <property type="entry name" value="DeoC"/>
    <property type="match status" value="1"/>
</dbReference>
<keyword evidence="2 7" id="KW-0963">Cytoplasm</keyword>
<dbReference type="SUPFAM" id="SSF51569">
    <property type="entry name" value="Aldolase"/>
    <property type="match status" value="1"/>
</dbReference>
<dbReference type="Proteomes" id="UP001197492">
    <property type="component" value="Unassembled WGS sequence"/>
</dbReference>
<dbReference type="HAMAP" id="MF_00114">
    <property type="entry name" value="DeoC_type1"/>
    <property type="match status" value="1"/>
</dbReference>
<comment type="catalytic activity">
    <reaction evidence="5 7">
        <text>2-deoxy-D-ribose 5-phosphate = D-glyceraldehyde 3-phosphate + acetaldehyde</text>
        <dbReference type="Rhea" id="RHEA:12821"/>
        <dbReference type="ChEBI" id="CHEBI:15343"/>
        <dbReference type="ChEBI" id="CHEBI:59776"/>
        <dbReference type="ChEBI" id="CHEBI:62877"/>
        <dbReference type="EC" id="4.1.2.4"/>
    </reaction>
</comment>
<dbReference type="RefSeq" id="WP_022424984.1">
    <property type="nucleotide sequence ID" value="NZ_JAHOEB010000057.1"/>
</dbReference>
<accession>A0AAW4MXW9</accession>
<dbReference type="CDD" id="cd00959">
    <property type="entry name" value="DeoC"/>
    <property type="match status" value="1"/>
</dbReference>
<dbReference type="GO" id="GO:0004139">
    <property type="term" value="F:deoxyribose-phosphate aldolase activity"/>
    <property type="evidence" value="ECO:0007669"/>
    <property type="project" value="UniProtKB-UniRule"/>
</dbReference>
<evidence type="ECO:0000256" key="6">
    <source>
        <dbReference type="ARBA" id="ARBA00056337"/>
    </source>
</evidence>
<evidence type="ECO:0000256" key="3">
    <source>
        <dbReference type="ARBA" id="ARBA00023239"/>
    </source>
</evidence>
<evidence type="ECO:0000256" key="4">
    <source>
        <dbReference type="ARBA" id="ARBA00023270"/>
    </source>
</evidence>
<evidence type="ECO:0000313" key="11">
    <source>
        <dbReference type="Proteomes" id="UP001197492"/>
    </source>
</evidence>
<sequence>MNTNDILKKVDHTLLAQSATWEDIKVILDDGIKYGTASACIPAAYVKQAAEYVDGKLPICTVIGFPNGYSTTAVKVFETKDAIENGASEIDMVINIGFLKDKRYEEVEDEIRQIHEACDGKILKVIIETCLLTEEEKIKMCELVTNAGAEYIKTSTGFSTAGATFDDVKLMHDHVGEGVKVKAAGGISSFDDAEKFIELGADRLGTSRLVKIMKNTDTGAGY</sequence>
<evidence type="ECO:0000313" key="8">
    <source>
        <dbReference type="EMBL" id="MBV3382674.1"/>
    </source>
</evidence>
<dbReference type="Proteomes" id="UP001196408">
    <property type="component" value="Unassembled WGS sequence"/>
</dbReference>
<dbReference type="InterPro" id="IPR011343">
    <property type="entry name" value="DeoC"/>
</dbReference>